<dbReference type="EC" id="3.2.1.52" evidence="5"/>
<dbReference type="InterPro" id="IPR036962">
    <property type="entry name" value="Glyco_hydro_3_N_sf"/>
</dbReference>
<name>A0A0S4KNX7_9BACT</name>
<evidence type="ECO:0000259" key="4">
    <source>
        <dbReference type="Pfam" id="PF00933"/>
    </source>
</evidence>
<dbReference type="NCBIfam" id="NF003740">
    <property type="entry name" value="PRK05337.1"/>
    <property type="match status" value="1"/>
</dbReference>
<comment type="similarity">
    <text evidence="1">Belongs to the glycosyl hydrolase 3 family.</text>
</comment>
<reference evidence="6" key="1">
    <citation type="submission" date="2015-09" db="EMBL/GenBank/DDBJ databases">
        <authorList>
            <person name="Daims H."/>
        </authorList>
    </citation>
    <scope>NUCLEOTIDE SEQUENCE [LARGE SCALE GENOMIC DNA]</scope>
</reference>
<dbReference type="EMBL" id="LN885086">
    <property type="protein sequence ID" value="CUQ66071.1"/>
    <property type="molecule type" value="Genomic_DNA"/>
</dbReference>
<dbReference type="GO" id="GO:0005975">
    <property type="term" value="P:carbohydrate metabolic process"/>
    <property type="evidence" value="ECO:0007669"/>
    <property type="project" value="InterPro"/>
</dbReference>
<keyword evidence="3 5" id="KW-0326">Glycosidase</keyword>
<evidence type="ECO:0000256" key="3">
    <source>
        <dbReference type="ARBA" id="ARBA00023295"/>
    </source>
</evidence>
<dbReference type="GO" id="GO:0004563">
    <property type="term" value="F:beta-N-acetylhexosaminidase activity"/>
    <property type="evidence" value="ECO:0007669"/>
    <property type="project" value="UniProtKB-EC"/>
</dbReference>
<sequence>MLMSRDTIGQLFMIGFDGTDLSPDLAAFLKEYRPGGVILFARNLQSTEQIVELTNALQRCSPQSPLLIAVDQEGGRVSRLPKEFTIFPPCEILGRCRSPQLAYAAAEATARELRAVGINMNMAPVLDVNSNPANPVIGDRAFGSTPELVCELGWAAVRGLQENGVIACGKHFPGHGDTAADSHHELPVVTASRERLERLELLPFRHAASQGIAAMMTAHVLYRALDENHPATLSPTVIGTLLRQELRYDGVVLTDDLEMRAIIDHYGIEEATVRSVQAGCDIILICKDRNREAAAIDALDKAVADGTISTDRLAQSLERIARLKGRFLASSQPAVFSDATSVVGCQAHRALLHSINQAAERPM</sequence>
<dbReference type="GO" id="GO:0009254">
    <property type="term" value="P:peptidoglycan turnover"/>
    <property type="evidence" value="ECO:0007669"/>
    <property type="project" value="TreeGrafter"/>
</dbReference>
<accession>A0A0S4KNX7</accession>
<organism evidence="5 6">
    <name type="scientific">Candidatus Nitrospira inopinata</name>
    <dbReference type="NCBI Taxonomy" id="1715989"/>
    <lineage>
        <taxon>Bacteria</taxon>
        <taxon>Pseudomonadati</taxon>
        <taxon>Nitrospirota</taxon>
        <taxon>Nitrospiria</taxon>
        <taxon>Nitrospirales</taxon>
        <taxon>Nitrospiraceae</taxon>
        <taxon>Nitrospira</taxon>
    </lineage>
</organism>
<dbReference type="PANTHER" id="PTHR30480:SF16">
    <property type="entry name" value="GLYCOSIDE HYDROLASE FAMILY 3 DOMAIN PROTEIN"/>
    <property type="match status" value="1"/>
</dbReference>
<dbReference type="STRING" id="1715989.NITINOP_1096"/>
<keyword evidence="6" id="KW-1185">Reference proteome</keyword>
<dbReference type="SUPFAM" id="SSF51445">
    <property type="entry name" value="(Trans)glycosidases"/>
    <property type="match status" value="1"/>
</dbReference>
<dbReference type="InterPro" id="IPR017853">
    <property type="entry name" value="GH"/>
</dbReference>
<evidence type="ECO:0000313" key="5">
    <source>
        <dbReference type="EMBL" id="CUQ66071.1"/>
    </source>
</evidence>
<gene>
    <name evidence="5" type="primary">nagZ</name>
    <name evidence="5" type="ORF">NITINOP_1096</name>
</gene>
<evidence type="ECO:0000313" key="6">
    <source>
        <dbReference type="Proteomes" id="UP000066284"/>
    </source>
</evidence>
<evidence type="ECO:0000256" key="1">
    <source>
        <dbReference type="ARBA" id="ARBA00005336"/>
    </source>
</evidence>
<dbReference type="Proteomes" id="UP000066284">
    <property type="component" value="Chromosome 1"/>
</dbReference>
<evidence type="ECO:0000256" key="2">
    <source>
        <dbReference type="ARBA" id="ARBA00022801"/>
    </source>
</evidence>
<feature type="domain" description="Glycoside hydrolase family 3 N-terminal" evidence="4">
    <location>
        <begin position="5"/>
        <end position="323"/>
    </location>
</feature>
<dbReference type="InterPro" id="IPR001764">
    <property type="entry name" value="Glyco_hydro_3_N"/>
</dbReference>
<dbReference type="Pfam" id="PF00933">
    <property type="entry name" value="Glyco_hydro_3"/>
    <property type="match status" value="1"/>
</dbReference>
<dbReference type="InterPro" id="IPR050226">
    <property type="entry name" value="NagZ_Beta-hexosaminidase"/>
</dbReference>
<dbReference type="AlphaFoldDB" id="A0A0S4KNX7"/>
<dbReference type="RefSeq" id="WP_062483849.1">
    <property type="nucleotide sequence ID" value="NZ_LN885086.1"/>
</dbReference>
<dbReference type="PANTHER" id="PTHR30480">
    <property type="entry name" value="BETA-HEXOSAMINIDASE-RELATED"/>
    <property type="match status" value="1"/>
</dbReference>
<dbReference type="KEGG" id="nio:NITINOP_1096"/>
<dbReference type="Gene3D" id="3.20.20.300">
    <property type="entry name" value="Glycoside hydrolase, family 3, N-terminal domain"/>
    <property type="match status" value="1"/>
</dbReference>
<keyword evidence="2 5" id="KW-0378">Hydrolase</keyword>
<protein>
    <submittedName>
        <fullName evidence="5">Beta-N-acetylglucosaminidase</fullName>
        <ecNumber evidence="5">3.2.1.52</ecNumber>
    </submittedName>
</protein>
<proteinExistence type="inferred from homology"/>